<dbReference type="PANTHER" id="PTHR43133:SF50">
    <property type="entry name" value="ECF RNA POLYMERASE SIGMA FACTOR SIGM"/>
    <property type="match status" value="1"/>
</dbReference>
<reference evidence="8 9" key="1">
    <citation type="submission" date="2017-02" db="EMBL/GenBank/DDBJ databases">
        <authorList>
            <person name="Peterson S.W."/>
        </authorList>
    </citation>
    <scope>NUCLEOTIDE SEQUENCE [LARGE SCALE GENOMIC DNA]</scope>
    <source>
        <strain evidence="8 9">LSP_Lj1</strain>
    </source>
</reference>
<dbReference type="AlphaFoldDB" id="A0A1R4J8P9"/>
<keyword evidence="4" id="KW-0238">DNA-binding</keyword>
<organism evidence="8 9">
    <name type="scientific">Luteococcus japonicus LSP_Lj1</name>
    <dbReference type="NCBI Taxonomy" id="1255658"/>
    <lineage>
        <taxon>Bacteria</taxon>
        <taxon>Bacillati</taxon>
        <taxon>Actinomycetota</taxon>
        <taxon>Actinomycetes</taxon>
        <taxon>Propionibacteriales</taxon>
        <taxon>Propionibacteriaceae</taxon>
        <taxon>Luteococcus</taxon>
    </lineage>
</organism>
<evidence type="ECO:0000256" key="3">
    <source>
        <dbReference type="ARBA" id="ARBA00023082"/>
    </source>
</evidence>
<dbReference type="SUPFAM" id="SSF88946">
    <property type="entry name" value="Sigma2 domain of RNA polymerase sigma factors"/>
    <property type="match status" value="1"/>
</dbReference>
<evidence type="ECO:0000259" key="6">
    <source>
        <dbReference type="Pfam" id="PF04542"/>
    </source>
</evidence>
<dbReference type="InterPro" id="IPR013325">
    <property type="entry name" value="RNA_pol_sigma_r2"/>
</dbReference>
<name>A0A1R4J8P9_9ACTN</name>
<dbReference type="NCBIfam" id="TIGR02937">
    <property type="entry name" value="sigma70-ECF"/>
    <property type="match status" value="1"/>
</dbReference>
<dbReference type="GO" id="GO:0006352">
    <property type="term" value="P:DNA-templated transcription initiation"/>
    <property type="evidence" value="ECO:0007669"/>
    <property type="project" value="InterPro"/>
</dbReference>
<dbReference type="STRING" id="1255658.FM114_06180"/>
<keyword evidence="9" id="KW-1185">Reference proteome</keyword>
<dbReference type="SUPFAM" id="SSF88659">
    <property type="entry name" value="Sigma3 and sigma4 domains of RNA polymerase sigma factors"/>
    <property type="match status" value="1"/>
</dbReference>
<evidence type="ECO:0000256" key="5">
    <source>
        <dbReference type="ARBA" id="ARBA00023163"/>
    </source>
</evidence>
<comment type="similarity">
    <text evidence="1">Belongs to the sigma-70 factor family. ECF subfamily.</text>
</comment>
<proteinExistence type="inferred from homology"/>
<dbReference type="Gene3D" id="1.10.1740.10">
    <property type="match status" value="1"/>
</dbReference>
<dbReference type="CDD" id="cd06171">
    <property type="entry name" value="Sigma70_r4"/>
    <property type="match status" value="1"/>
</dbReference>
<feature type="domain" description="RNA polymerase sigma factor 70 region 4 type 2" evidence="7">
    <location>
        <begin position="133"/>
        <end position="185"/>
    </location>
</feature>
<dbReference type="NCBIfam" id="NF007225">
    <property type="entry name" value="PRK09643.1"/>
    <property type="match status" value="1"/>
</dbReference>
<evidence type="ECO:0000256" key="2">
    <source>
        <dbReference type="ARBA" id="ARBA00023015"/>
    </source>
</evidence>
<evidence type="ECO:0000256" key="1">
    <source>
        <dbReference type="ARBA" id="ARBA00010641"/>
    </source>
</evidence>
<evidence type="ECO:0000313" key="8">
    <source>
        <dbReference type="EMBL" id="SJN28458.1"/>
    </source>
</evidence>
<dbReference type="InterPro" id="IPR039425">
    <property type="entry name" value="RNA_pol_sigma-70-like"/>
</dbReference>
<dbReference type="GO" id="GO:0016987">
    <property type="term" value="F:sigma factor activity"/>
    <property type="evidence" value="ECO:0007669"/>
    <property type="project" value="UniProtKB-KW"/>
</dbReference>
<keyword evidence="3" id="KW-0731">Sigma factor</keyword>
<keyword evidence="2" id="KW-0805">Transcription regulation</keyword>
<evidence type="ECO:0000313" key="9">
    <source>
        <dbReference type="Proteomes" id="UP000188342"/>
    </source>
</evidence>
<feature type="domain" description="RNA polymerase sigma-70 region 2" evidence="6">
    <location>
        <begin position="33"/>
        <end position="99"/>
    </location>
</feature>
<dbReference type="InterPro" id="IPR013324">
    <property type="entry name" value="RNA_pol_sigma_r3/r4-like"/>
</dbReference>
<dbReference type="Pfam" id="PF08281">
    <property type="entry name" value="Sigma70_r4_2"/>
    <property type="match status" value="1"/>
</dbReference>
<dbReference type="PANTHER" id="PTHR43133">
    <property type="entry name" value="RNA POLYMERASE ECF-TYPE SIGMA FACTO"/>
    <property type="match status" value="1"/>
</dbReference>
<dbReference type="InterPro" id="IPR013249">
    <property type="entry name" value="RNA_pol_sigma70_r4_t2"/>
</dbReference>
<dbReference type="Proteomes" id="UP000188342">
    <property type="component" value="Unassembled WGS sequence"/>
</dbReference>
<dbReference type="Gene3D" id="1.10.10.10">
    <property type="entry name" value="Winged helix-like DNA-binding domain superfamily/Winged helix DNA-binding domain"/>
    <property type="match status" value="1"/>
</dbReference>
<keyword evidence="5" id="KW-0804">Transcription</keyword>
<gene>
    <name evidence="8" type="ORF">FM114_06180</name>
</gene>
<accession>A0A1R4J8P9</accession>
<dbReference type="InterPro" id="IPR036388">
    <property type="entry name" value="WH-like_DNA-bd_sf"/>
</dbReference>
<dbReference type="Pfam" id="PF04542">
    <property type="entry name" value="Sigma70_r2"/>
    <property type="match status" value="1"/>
</dbReference>
<dbReference type="GO" id="GO:0003677">
    <property type="term" value="F:DNA binding"/>
    <property type="evidence" value="ECO:0007669"/>
    <property type="project" value="UniProtKB-KW"/>
</dbReference>
<dbReference type="EMBL" id="FUKQ01000024">
    <property type="protein sequence ID" value="SJN28458.1"/>
    <property type="molecule type" value="Genomic_DNA"/>
</dbReference>
<evidence type="ECO:0000259" key="7">
    <source>
        <dbReference type="Pfam" id="PF08281"/>
    </source>
</evidence>
<dbReference type="InterPro" id="IPR014284">
    <property type="entry name" value="RNA_pol_sigma-70_dom"/>
</dbReference>
<dbReference type="InterPro" id="IPR007627">
    <property type="entry name" value="RNA_pol_sigma70_r2"/>
</dbReference>
<sequence length="200" mass="22085">MNVLAEGMDADSLTDHQLLAAHVAGDPQAFAVLFGRHQNRLWAVALRTMRKPEDAADALQDAMISAFRRASGFRGDSQVTTWLHRIVVNACLDRLRHNKVRQVQSLPDDVDRDLQLADGTDLTAGAERWELRRIVLEALDSINPDQRAAIVLVDMEGYSVEETAAMLGCATGTIKSRCSRGRAKLAPLLQDLRDKDLTNA</sequence>
<evidence type="ECO:0000256" key="4">
    <source>
        <dbReference type="ARBA" id="ARBA00023125"/>
    </source>
</evidence>
<dbReference type="RefSeq" id="WP_245995611.1">
    <property type="nucleotide sequence ID" value="NZ_FUKQ01000024.1"/>
</dbReference>
<protein>
    <submittedName>
        <fullName evidence="8">RNA polymerase sigma-70 factor, ECF subfamily</fullName>
    </submittedName>
</protein>